<reference evidence="6 7" key="1">
    <citation type="submission" date="2020-08" db="EMBL/GenBank/DDBJ databases">
        <title>Genomic Encyclopedia of Type Strains, Phase IV (KMG-IV): sequencing the most valuable type-strain genomes for metagenomic binning, comparative biology and taxonomic classification.</title>
        <authorList>
            <person name="Goeker M."/>
        </authorList>
    </citation>
    <scope>NUCLEOTIDE SEQUENCE [LARGE SCALE GENOMIC DNA]</scope>
    <source>
        <strain evidence="6 7">DSM 106146</strain>
    </source>
</reference>
<keyword evidence="3" id="KW-0408">Iron</keyword>
<accession>A0A7W8H9U8</accession>
<keyword evidence="2" id="KW-0378">Hydrolase</keyword>
<dbReference type="Proteomes" id="UP000543642">
    <property type="component" value="Unassembled WGS sequence"/>
</dbReference>
<evidence type="ECO:0000313" key="6">
    <source>
        <dbReference type="EMBL" id="MBB5264556.1"/>
    </source>
</evidence>
<evidence type="ECO:0000256" key="4">
    <source>
        <dbReference type="ARBA" id="ARBA00025742"/>
    </source>
</evidence>
<comment type="similarity">
    <text evidence="4">Belongs to the cyclic nucleotide phosphodiesterase class-III family.</text>
</comment>
<dbReference type="PANTHER" id="PTHR42988">
    <property type="entry name" value="PHOSPHOHYDROLASE"/>
    <property type="match status" value="1"/>
</dbReference>
<dbReference type="SUPFAM" id="SSF56300">
    <property type="entry name" value="Metallo-dependent phosphatases"/>
    <property type="match status" value="1"/>
</dbReference>
<evidence type="ECO:0000256" key="3">
    <source>
        <dbReference type="ARBA" id="ARBA00023004"/>
    </source>
</evidence>
<name>A0A7W8H9U8_9FIRM</name>
<dbReference type="InterPro" id="IPR050884">
    <property type="entry name" value="CNP_phosphodiesterase-III"/>
</dbReference>
<dbReference type="Pfam" id="PF00149">
    <property type="entry name" value="Metallophos"/>
    <property type="match status" value="1"/>
</dbReference>
<dbReference type="GO" id="GO:0046872">
    <property type="term" value="F:metal ion binding"/>
    <property type="evidence" value="ECO:0007669"/>
    <property type="project" value="UniProtKB-KW"/>
</dbReference>
<gene>
    <name evidence="6" type="ORF">HNP82_001683</name>
</gene>
<dbReference type="InterPro" id="IPR004843">
    <property type="entry name" value="Calcineurin-like_PHP"/>
</dbReference>
<evidence type="ECO:0000256" key="2">
    <source>
        <dbReference type="ARBA" id="ARBA00022801"/>
    </source>
</evidence>
<proteinExistence type="inferred from homology"/>
<keyword evidence="7" id="KW-1185">Reference proteome</keyword>
<feature type="domain" description="Calcineurin-like phosphoesterase" evidence="5">
    <location>
        <begin position="1"/>
        <end position="198"/>
    </location>
</feature>
<dbReference type="RefSeq" id="WP_183773224.1">
    <property type="nucleotide sequence ID" value="NZ_JACHFW010000005.1"/>
</dbReference>
<sequence length="276" mass="31363">MKFIHLTDTHVRKAYDNSGIDAMLGQIESIVPGMERMLEETDWDGVDFVVVTGDLVHEGVAQDYTYLNEILRNKIPQNVQLFYVLGNHDEKDAFYKGMFNEEKTEPYYYIQYVDGYRLIMLDSAVPGKESGFIVEQELDWLKETLKEPYGKGSIVFLHHPLFWAATGGDTMAAKNGKDVMKILKESDAFAVFCGHTHTNAVNMDQGIFQSTADSAAFSLEIRKNNLAFTDKSGFSVVEIRDRAISVHQETMARDRAVVEMPLDIFAEELKKLDHED</sequence>
<keyword evidence="1" id="KW-0479">Metal-binding</keyword>
<organism evidence="6 7">
    <name type="scientific">Catenibacillus scindens</name>
    <dbReference type="NCBI Taxonomy" id="673271"/>
    <lineage>
        <taxon>Bacteria</taxon>
        <taxon>Bacillati</taxon>
        <taxon>Bacillota</taxon>
        <taxon>Clostridia</taxon>
        <taxon>Lachnospirales</taxon>
        <taxon>Lachnospiraceae</taxon>
        <taxon>Catenibacillus</taxon>
    </lineage>
</organism>
<dbReference type="EMBL" id="JACHFW010000005">
    <property type="protein sequence ID" value="MBB5264556.1"/>
    <property type="molecule type" value="Genomic_DNA"/>
</dbReference>
<dbReference type="InterPro" id="IPR029052">
    <property type="entry name" value="Metallo-depent_PP-like"/>
</dbReference>
<evidence type="ECO:0000256" key="1">
    <source>
        <dbReference type="ARBA" id="ARBA00022723"/>
    </source>
</evidence>
<dbReference type="AlphaFoldDB" id="A0A7W8H9U8"/>
<evidence type="ECO:0000259" key="5">
    <source>
        <dbReference type="Pfam" id="PF00149"/>
    </source>
</evidence>
<protein>
    <submittedName>
        <fullName evidence="6">3',5'-cyclic AMP phosphodiesterase CpdA</fullName>
    </submittedName>
</protein>
<comment type="caution">
    <text evidence="6">The sequence shown here is derived from an EMBL/GenBank/DDBJ whole genome shotgun (WGS) entry which is preliminary data.</text>
</comment>
<dbReference type="Gene3D" id="3.60.21.10">
    <property type="match status" value="1"/>
</dbReference>
<dbReference type="GO" id="GO:0016787">
    <property type="term" value="F:hydrolase activity"/>
    <property type="evidence" value="ECO:0007669"/>
    <property type="project" value="UniProtKB-KW"/>
</dbReference>
<evidence type="ECO:0000313" key="7">
    <source>
        <dbReference type="Proteomes" id="UP000543642"/>
    </source>
</evidence>
<dbReference type="PANTHER" id="PTHR42988:SF2">
    <property type="entry name" value="CYCLIC NUCLEOTIDE PHOSPHODIESTERASE CBUA0032-RELATED"/>
    <property type="match status" value="1"/>
</dbReference>